<evidence type="ECO:0000313" key="2">
    <source>
        <dbReference type="Proteomes" id="UP001054945"/>
    </source>
</evidence>
<evidence type="ECO:0000313" key="1">
    <source>
        <dbReference type="EMBL" id="GIX67831.1"/>
    </source>
</evidence>
<gene>
    <name evidence="1" type="ORF">CEXT_83421</name>
</gene>
<accession>A0AAV4M5Y0</accession>
<keyword evidence="2" id="KW-1185">Reference proteome</keyword>
<protein>
    <submittedName>
        <fullName evidence="1">Uncharacterized protein</fullName>
    </submittedName>
</protein>
<organism evidence="1 2">
    <name type="scientific">Caerostris extrusa</name>
    <name type="common">Bark spider</name>
    <name type="synonym">Caerostris bankana</name>
    <dbReference type="NCBI Taxonomy" id="172846"/>
    <lineage>
        <taxon>Eukaryota</taxon>
        <taxon>Metazoa</taxon>
        <taxon>Ecdysozoa</taxon>
        <taxon>Arthropoda</taxon>
        <taxon>Chelicerata</taxon>
        <taxon>Arachnida</taxon>
        <taxon>Araneae</taxon>
        <taxon>Araneomorphae</taxon>
        <taxon>Entelegynae</taxon>
        <taxon>Araneoidea</taxon>
        <taxon>Araneidae</taxon>
        <taxon>Caerostris</taxon>
    </lineage>
</organism>
<comment type="caution">
    <text evidence="1">The sequence shown here is derived from an EMBL/GenBank/DDBJ whole genome shotgun (WGS) entry which is preliminary data.</text>
</comment>
<dbReference type="EMBL" id="BPLR01019437">
    <property type="protein sequence ID" value="GIX67831.1"/>
    <property type="molecule type" value="Genomic_DNA"/>
</dbReference>
<reference evidence="1 2" key="1">
    <citation type="submission" date="2021-06" db="EMBL/GenBank/DDBJ databases">
        <title>Caerostris extrusa draft genome.</title>
        <authorList>
            <person name="Kono N."/>
            <person name="Arakawa K."/>
        </authorList>
    </citation>
    <scope>NUCLEOTIDE SEQUENCE [LARGE SCALE GENOMIC DNA]</scope>
</reference>
<name>A0AAV4M5Y0_CAEEX</name>
<proteinExistence type="predicted"/>
<dbReference type="AlphaFoldDB" id="A0AAV4M5Y0"/>
<sequence>MQSRAIVRCRVEQTIPAHQCGLSTVFDLLPVFFVPSITPISQMSSTFSRLVLWARQSPPELFAARSRIQYS</sequence>
<dbReference type="Proteomes" id="UP001054945">
    <property type="component" value="Unassembled WGS sequence"/>
</dbReference>